<dbReference type="SMART" id="SM00852">
    <property type="entry name" value="MoCF_biosynth"/>
    <property type="match status" value="1"/>
</dbReference>
<reference evidence="4 6" key="1">
    <citation type="submission" date="2016-11" db="EMBL/GenBank/DDBJ databases">
        <authorList>
            <person name="Jaros S."/>
            <person name="Januszkiewicz K."/>
            <person name="Wedrychowicz H."/>
        </authorList>
    </citation>
    <scope>NUCLEOTIDE SEQUENCE [LARGE SCALE GENOMIC DNA]</scope>
    <source>
        <strain evidence="4">NVI 5450</strain>
    </source>
</reference>
<dbReference type="SUPFAM" id="SSF142433">
    <property type="entry name" value="CinA-like"/>
    <property type="match status" value="1"/>
</dbReference>
<dbReference type="PIRSF" id="PIRSF006728">
    <property type="entry name" value="CinA"/>
    <property type="match status" value="1"/>
</dbReference>
<accession>A0A090KBV4</accession>
<dbReference type="HAMAP" id="MF_00226_B">
    <property type="entry name" value="CinA_B"/>
    <property type="match status" value="1"/>
</dbReference>
<dbReference type="Pfam" id="PF00994">
    <property type="entry name" value="MoCF_biosynth"/>
    <property type="match status" value="1"/>
</dbReference>
<dbReference type="InterPro" id="IPR001453">
    <property type="entry name" value="MoaB/Mog_dom"/>
</dbReference>
<dbReference type="EMBL" id="FPLJ01000039">
    <property type="protein sequence ID" value="SGY88624.1"/>
    <property type="molecule type" value="Genomic_DNA"/>
</dbReference>
<evidence type="ECO:0000313" key="6">
    <source>
        <dbReference type="Proteomes" id="UP000183794"/>
    </source>
</evidence>
<dbReference type="Gene3D" id="3.90.950.20">
    <property type="entry name" value="CinA-like"/>
    <property type="match status" value="1"/>
</dbReference>
<reference evidence="3 5" key="2">
    <citation type="submission" date="2016-11" db="EMBL/GenBank/DDBJ databases">
        <authorList>
            <person name="Klemetsen T."/>
        </authorList>
    </citation>
    <scope>NUCLEOTIDE SEQUENCE [LARGE SCALE GENOMIC DNA]</scope>
    <source>
        <strain evidence="3">MT 2528</strain>
    </source>
</reference>
<dbReference type="InterPro" id="IPR036653">
    <property type="entry name" value="CinA-like_C"/>
</dbReference>
<organism evidence="4 6">
    <name type="scientific">Moritella viscosa</name>
    <dbReference type="NCBI Taxonomy" id="80854"/>
    <lineage>
        <taxon>Bacteria</taxon>
        <taxon>Pseudomonadati</taxon>
        <taxon>Pseudomonadota</taxon>
        <taxon>Gammaproteobacteria</taxon>
        <taxon>Alteromonadales</taxon>
        <taxon>Moritellaceae</taxon>
        <taxon>Moritella</taxon>
    </lineage>
</organism>
<keyword evidence="5" id="KW-1185">Reference proteome</keyword>
<evidence type="ECO:0000313" key="3">
    <source>
        <dbReference type="EMBL" id="SGY88624.1"/>
    </source>
</evidence>
<dbReference type="InterPro" id="IPR008136">
    <property type="entry name" value="CinA_C"/>
</dbReference>
<dbReference type="Proteomes" id="UP000182660">
    <property type="component" value="Unassembled WGS sequence"/>
</dbReference>
<proteinExistence type="inferred from homology"/>
<dbReference type="InterPro" id="IPR008135">
    <property type="entry name" value="Competence-induced_CinA"/>
</dbReference>
<dbReference type="InterPro" id="IPR036425">
    <property type="entry name" value="MoaB/Mog-like_dom_sf"/>
</dbReference>
<gene>
    <name evidence="3" type="ORF">MT2528_1557</name>
    <name evidence="4" type="ORF">NVI5450_1756</name>
</gene>
<dbReference type="RefSeq" id="WP_045111452.1">
    <property type="nucleotide sequence ID" value="NZ_CAWQZC010000118.1"/>
</dbReference>
<dbReference type="NCBIfam" id="TIGR00199">
    <property type="entry name" value="PncC_domain"/>
    <property type="match status" value="1"/>
</dbReference>
<dbReference type="AlphaFoldDB" id="A0A090KBV4"/>
<name>A0A090KBV4_9GAMM</name>
<dbReference type="Pfam" id="PF02464">
    <property type="entry name" value="CinA"/>
    <property type="match status" value="1"/>
</dbReference>
<dbReference type="OrthoDB" id="9801454at2"/>
<feature type="domain" description="MoaB/Mog" evidence="2">
    <location>
        <begin position="4"/>
        <end position="171"/>
    </location>
</feature>
<dbReference type="HOGENOM" id="CLU_030805_9_1_6"/>
<dbReference type="PATRIC" id="fig|80854.5.peg.3640"/>
<dbReference type="KEGG" id="mvs:MVIS_3442"/>
<evidence type="ECO:0000313" key="4">
    <source>
        <dbReference type="EMBL" id="SGY95717.1"/>
    </source>
</evidence>
<dbReference type="Gene3D" id="3.40.980.10">
    <property type="entry name" value="MoaB/Mog-like domain"/>
    <property type="match status" value="1"/>
</dbReference>
<comment type="similarity">
    <text evidence="1">Belongs to the CinA family.</text>
</comment>
<dbReference type="STRING" id="80854.MVIS_3442"/>
<dbReference type="Proteomes" id="UP000183794">
    <property type="component" value="Unassembled WGS sequence"/>
</dbReference>
<dbReference type="PANTHER" id="PTHR13939">
    <property type="entry name" value="NICOTINAMIDE-NUCLEOTIDE AMIDOHYDROLASE PNCC"/>
    <property type="match status" value="1"/>
</dbReference>
<evidence type="ECO:0000313" key="5">
    <source>
        <dbReference type="Proteomes" id="UP000182660"/>
    </source>
</evidence>
<sequence>MRIEFISTGDEVLSGQIVDTNAAWISQYFFHQGREFTRRHTVADDLESLIDIITETSLRADVVIMNGGLGPTSDDLSAEAAAKAMGVPLTLSQEWYDHLVSKYGQFNRTFSESDEKQAWLPQGSEVVDNPIGTACGFSFQFNRARFYFTPGVPSEFKHMVTEQILPDIQQRFTPVKIPTLIKIKTFGISESVLNERLAALSLPQSITLGFRVDFPTVEVKLLSIVQADLAKARERVLAELGEFVLFEGDCSFAQYLQNIILEKGQTLSLAESCTGGLIASELIAVAGSSGYLDSSHVTYSNESKSRLVNVDKTTIANHGAVSIEVAAEMAEGAMLNAGVDFGIAVSGIAGPGGGSEAKPVGTVAFALASKTHTYSQLLFIPRRNRQGIRTVSLYIALDMLRRELLGLDLAAEFGSIERRGYCDTVSC</sequence>
<dbReference type="CDD" id="cd00885">
    <property type="entry name" value="cinA"/>
    <property type="match status" value="1"/>
</dbReference>
<dbReference type="PANTHER" id="PTHR13939:SF0">
    <property type="entry name" value="NMN AMIDOHYDROLASE-LIKE PROTEIN YFAY"/>
    <property type="match status" value="1"/>
</dbReference>
<evidence type="ECO:0000256" key="1">
    <source>
        <dbReference type="HAMAP-Rule" id="MF_00226"/>
    </source>
</evidence>
<evidence type="ECO:0000259" key="2">
    <source>
        <dbReference type="SMART" id="SM00852"/>
    </source>
</evidence>
<dbReference type="InterPro" id="IPR050101">
    <property type="entry name" value="CinA"/>
</dbReference>
<protein>
    <recommendedName>
        <fullName evidence="1">CinA-like protein</fullName>
    </recommendedName>
</protein>
<dbReference type="EMBL" id="FPLD01000051">
    <property type="protein sequence ID" value="SGY95717.1"/>
    <property type="molecule type" value="Genomic_DNA"/>
</dbReference>
<dbReference type="GeneID" id="61295440"/>
<dbReference type="NCBIfam" id="TIGR00200">
    <property type="entry name" value="cinA_nterm"/>
    <property type="match status" value="1"/>
</dbReference>
<dbReference type="NCBIfam" id="TIGR00177">
    <property type="entry name" value="molyb_syn"/>
    <property type="match status" value="1"/>
</dbReference>
<dbReference type="SUPFAM" id="SSF53218">
    <property type="entry name" value="Molybdenum cofactor biosynthesis proteins"/>
    <property type="match status" value="1"/>
</dbReference>